<dbReference type="OrthoDB" id="3621619at2759"/>
<dbReference type="CDD" id="cd02440">
    <property type="entry name" value="AdoMet_MTases"/>
    <property type="match status" value="1"/>
</dbReference>
<dbReference type="Gene3D" id="3.40.50.150">
    <property type="entry name" value="Vaccinia Virus protein VP39"/>
    <property type="match status" value="1"/>
</dbReference>
<sequence length="332" mass="37704">MEEPGEFNDIEPAGFNEADSAVDSAYDGEAQSETASLSESIAAHRIENGRRYTAHTDGENYWAPHDDDQHDQLDIAHHIFLLLFDEKLTLAPIKPNAKVLDVGTGTGIWAIDFADEHPEAEVIGTDITPAMPSWVPPNVRFELDDCTKDWSFPENTFDFIHVRCLYGSIEDWPELYAKILRHLKPGGWFEQVEYSVCWRSDDDSIPAGHIFPTASSLYIEAGEKMGRTFRIWELQKDLIDAAGFENTSERRFKMPLGPWAADKKLKEIGRWHLLEAYQGIEGWTMALLTRILGWKYEEVQVFLAKVREGLSQTKQMHTYTSGSVVIGQKPLE</sequence>
<evidence type="ECO:0000313" key="2">
    <source>
        <dbReference type="EMBL" id="KJX92439.1"/>
    </source>
</evidence>
<dbReference type="Pfam" id="PF13489">
    <property type="entry name" value="Methyltransf_23"/>
    <property type="match status" value="1"/>
</dbReference>
<dbReference type="PANTHER" id="PTHR43591">
    <property type="entry name" value="METHYLTRANSFERASE"/>
    <property type="match status" value="1"/>
</dbReference>
<dbReference type="GO" id="GO:0032259">
    <property type="term" value="P:methylation"/>
    <property type="evidence" value="ECO:0007669"/>
    <property type="project" value="UniProtKB-KW"/>
</dbReference>
<dbReference type="STRING" id="1047168.A0A0F4G566"/>
<comment type="caution">
    <text evidence="2">The sequence shown here is derived from an EMBL/GenBank/DDBJ whole genome shotgun (WGS) entry which is preliminary data.</text>
</comment>
<accession>A0A0F4G566</accession>
<dbReference type="Proteomes" id="UP000033647">
    <property type="component" value="Unassembled WGS sequence"/>
</dbReference>
<protein>
    <submittedName>
        <fullName evidence="2">SAM dependent methyltransferase like protein</fullName>
    </submittedName>
</protein>
<proteinExistence type="predicted"/>
<dbReference type="SUPFAM" id="SSF53335">
    <property type="entry name" value="S-adenosyl-L-methionine-dependent methyltransferases"/>
    <property type="match status" value="1"/>
</dbReference>
<name>A0A0F4G566_9PEZI</name>
<evidence type="ECO:0000313" key="3">
    <source>
        <dbReference type="Proteomes" id="UP000033647"/>
    </source>
</evidence>
<evidence type="ECO:0000256" key="1">
    <source>
        <dbReference type="SAM" id="MobiDB-lite"/>
    </source>
</evidence>
<keyword evidence="2" id="KW-0808">Transferase</keyword>
<dbReference type="PANTHER" id="PTHR43591:SF10">
    <property type="entry name" value="ABC TRANSMEMBRANE TYPE-1 DOMAIN-CONTAINING PROTEIN-RELATED"/>
    <property type="match status" value="1"/>
</dbReference>
<dbReference type="AlphaFoldDB" id="A0A0F4G566"/>
<dbReference type="EMBL" id="LAFY01005807">
    <property type="protein sequence ID" value="KJX92439.1"/>
    <property type="molecule type" value="Genomic_DNA"/>
</dbReference>
<gene>
    <name evidence="2" type="ORF">TI39_contig5852g00022</name>
</gene>
<keyword evidence="2" id="KW-0489">Methyltransferase</keyword>
<keyword evidence="3" id="KW-1185">Reference proteome</keyword>
<dbReference type="GO" id="GO:0008168">
    <property type="term" value="F:methyltransferase activity"/>
    <property type="evidence" value="ECO:0007669"/>
    <property type="project" value="UniProtKB-KW"/>
</dbReference>
<feature type="region of interest" description="Disordered" evidence="1">
    <location>
        <begin position="1"/>
        <end position="39"/>
    </location>
</feature>
<reference evidence="2 3" key="1">
    <citation type="submission" date="2015-03" db="EMBL/GenBank/DDBJ databases">
        <title>RNA-seq based gene annotation and comparative genomics of four Zymoseptoria species reveal species-specific pathogenicity related genes and transposable element activity.</title>
        <authorList>
            <person name="Grandaubert J."/>
            <person name="Bhattacharyya A."/>
            <person name="Stukenbrock E.H."/>
        </authorList>
    </citation>
    <scope>NUCLEOTIDE SEQUENCE [LARGE SCALE GENOMIC DNA]</scope>
    <source>
        <strain evidence="2 3">Zb18110</strain>
    </source>
</reference>
<dbReference type="InterPro" id="IPR029063">
    <property type="entry name" value="SAM-dependent_MTases_sf"/>
</dbReference>
<organism evidence="2 3">
    <name type="scientific">Zymoseptoria brevis</name>
    <dbReference type="NCBI Taxonomy" id="1047168"/>
    <lineage>
        <taxon>Eukaryota</taxon>
        <taxon>Fungi</taxon>
        <taxon>Dikarya</taxon>
        <taxon>Ascomycota</taxon>
        <taxon>Pezizomycotina</taxon>
        <taxon>Dothideomycetes</taxon>
        <taxon>Dothideomycetidae</taxon>
        <taxon>Mycosphaerellales</taxon>
        <taxon>Mycosphaerellaceae</taxon>
        <taxon>Zymoseptoria</taxon>
    </lineage>
</organism>